<dbReference type="SUPFAM" id="SSF160246">
    <property type="entry name" value="EspE N-terminal domain-like"/>
    <property type="match status" value="1"/>
</dbReference>
<proteinExistence type="predicted"/>
<feature type="compositionally biased region" description="Polar residues" evidence="1">
    <location>
        <begin position="222"/>
        <end position="234"/>
    </location>
</feature>
<dbReference type="PANTHER" id="PTHR30258">
    <property type="entry name" value="TYPE II SECRETION SYSTEM PROTEIN GSPE-RELATED"/>
    <property type="match status" value="1"/>
</dbReference>
<dbReference type="InterPro" id="IPR007831">
    <property type="entry name" value="T2SS_GspE_N"/>
</dbReference>
<dbReference type="PANTHER" id="PTHR30258:SF1">
    <property type="entry name" value="PROTEIN TRANSPORT PROTEIN HOFB HOMOLOG"/>
    <property type="match status" value="1"/>
</dbReference>
<keyword evidence="4" id="KW-1185">Reference proteome</keyword>
<feature type="domain" description="Type II secretion system protein GspE N-terminal" evidence="2">
    <location>
        <begin position="81"/>
        <end position="154"/>
    </location>
</feature>
<dbReference type="EMBL" id="FQZT01000013">
    <property type="protein sequence ID" value="SHJ69701.1"/>
    <property type="molecule type" value="Genomic_DNA"/>
</dbReference>
<evidence type="ECO:0000313" key="3">
    <source>
        <dbReference type="EMBL" id="SHJ69701.1"/>
    </source>
</evidence>
<sequence>MSQSEHRVRERQLQKRLGDYLLSKGTISAEQLEEAIENQCIYGGRLGTSLIELGLVGEDELARILSQQLKLHYIKPEALMNVQSNVIKLVPRKLALQYQIVPYHKDKGKLYIAISDTSDLKTIDELSFQLGHILVPLAVPEFRLMLALHKHYGQNLTPRYENLALQLKVRSKAEEKIKRSQSLKKEAVSTNTNSDEEAWPLLGDDNFEDLGGPAPDDETYFSLPSSQQNKNQPDFNHRLVAANERNEIGNALIEFLAEKFQGCALMLVRDNLATGWLGRHQNQELSTLAQLQIPLREASIFNQVVVNQGHYIGIVGDLPHNRSLLSHFSCSPPQTALALPLMVRERLVSILYVQDSLEQLEKNFHLLINAARKTEMAFSMLILKNKILAT</sequence>
<dbReference type="STRING" id="1122189.SAMN02745165_02953"/>
<dbReference type="InterPro" id="IPR037257">
    <property type="entry name" value="T2SS_E_N_sf"/>
</dbReference>
<dbReference type="AlphaFoldDB" id="A0A1M6LEQ0"/>
<protein>
    <submittedName>
        <fullName evidence="3">Type II secretion system (T2SS), protein E, N-terminal domain</fullName>
    </submittedName>
</protein>
<dbReference type="RefSeq" id="WP_072909511.1">
    <property type="nucleotide sequence ID" value="NZ_FQZT01000013.1"/>
</dbReference>
<evidence type="ECO:0000256" key="1">
    <source>
        <dbReference type="SAM" id="MobiDB-lite"/>
    </source>
</evidence>
<dbReference type="GO" id="GO:0005886">
    <property type="term" value="C:plasma membrane"/>
    <property type="evidence" value="ECO:0007669"/>
    <property type="project" value="TreeGrafter"/>
</dbReference>
<name>A0A1M6LEQ0_MALRU</name>
<organism evidence="3 4">
    <name type="scientific">Malonomonas rubra DSM 5091</name>
    <dbReference type="NCBI Taxonomy" id="1122189"/>
    <lineage>
        <taxon>Bacteria</taxon>
        <taxon>Pseudomonadati</taxon>
        <taxon>Thermodesulfobacteriota</taxon>
        <taxon>Desulfuromonadia</taxon>
        <taxon>Desulfuromonadales</taxon>
        <taxon>Geopsychrobacteraceae</taxon>
        <taxon>Malonomonas</taxon>
    </lineage>
</organism>
<feature type="region of interest" description="Disordered" evidence="1">
    <location>
        <begin position="185"/>
        <end position="234"/>
    </location>
</feature>
<reference evidence="3 4" key="1">
    <citation type="submission" date="2016-11" db="EMBL/GenBank/DDBJ databases">
        <authorList>
            <person name="Jaros S."/>
            <person name="Januszkiewicz K."/>
            <person name="Wedrychowicz H."/>
        </authorList>
    </citation>
    <scope>NUCLEOTIDE SEQUENCE [LARGE SCALE GENOMIC DNA]</scope>
    <source>
        <strain evidence="3 4">DSM 5091</strain>
    </source>
</reference>
<dbReference type="Proteomes" id="UP000184171">
    <property type="component" value="Unassembled WGS sequence"/>
</dbReference>
<evidence type="ECO:0000259" key="2">
    <source>
        <dbReference type="Pfam" id="PF05157"/>
    </source>
</evidence>
<gene>
    <name evidence="3" type="ORF">SAMN02745165_02953</name>
</gene>
<dbReference type="OrthoDB" id="5430167at2"/>
<dbReference type="GO" id="GO:0016887">
    <property type="term" value="F:ATP hydrolysis activity"/>
    <property type="evidence" value="ECO:0007669"/>
    <property type="project" value="TreeGrafter"/>
</dbReference>
<accession>A0A1M6LEQ0</accession>
<dbReference type="Gene3D" id="3.30.300.160">
    <property type="entry name" value="Type II secretion system, protein E, N-terminal domain"/>
    <property type="match status" value="1"/>
</dbReference>
<dbReference type="Pfam" id="PF05157">
    <property type="entry name" value="MshEN"/>
    <property type="match status" value="1"/>
</dbReference>
<evidence type="ECO:0000313" key="4">
    <source>
        <dbReference type="Proteomes" id="UP000184171"/>
    </source>
</evidence>